<sequence length="288" mass="31724">MSRIAYVNGQYVPFASALVHVEDRGYQLADGVYEVIAVWEGLPVDLGPHLRRLGRSLAELRLESPVVERALCVILRSLVERNYIRQGILYVQVSRGVARREHTFPPPVVRSTLVVTAHSRALMSESLFEKGVSVITMHDLRWQRCDIKSITLLPNVLSRQAAHERGAFEAWLLASDGTITEGTASTAWIVTNRGQVITRPLSHALLDGVTRGRVLALASRLGLEVVERPFTLEEAKQAAEAFLTSTTTFVLPIVALDGRQIKDGRPGAVTHRLRTAYLSAVTSGAASW</sequence>
<dbReference type="NCBIfam" id="NF005209">
    <property type="entry name" value="PRK06680.1"/>
    <property type="match status" value="1"/>
</dbReference>
<dbReference type="InterPro" id="IPR036038">
    <property type="entry name" value="Aminotransferase-like"/>
</dbReference>
<evidence type="ECO:0000313" key="4">
    <source>
        <dbReference type="EMBL" id="VBB68642.1"/>
    </source>
</evidence>
<dbReference type="InterPro" id="IPR050571">
    <property type="entry name" value="Class-IV_PLP-Dep_Aminotrnsfr"/>
</dbReference>
<proteinExistence type="inferred from homology"/>
<dbReference type="EC" id="2.6.1.21" evidence="4"/>
<dbReference type="GO" id="GO:0005829">
    <property type="term" value="C:cytosol"/>
    <property type="evidence" value="ECO:0007669"/>
    <property type="project" value="TreeGrafter"/>
</dbReference>
<keyword evidence="3" id="KW-0663">Pyridoxal phosphate</keyword>
<dbReference type="GO" id="GO:0046394">
    <property type="term" value="P:carboxylic acid biosynthetic process"/>
    <property type="evidence" value="ECO:0007669"/>
    <property type="project" value="UniProtKB-ARBA"/>
</dbReference>
<comment type="similarity">
    <text evidence="2">Belongs to the class-IV pyridoxal-phosphate-dependent aminotransferase family.</text>
</comment>
<dbReference type="AlphaFoldDB" id="A0A484HA26"/>
<dbReference type="CDD" id="cd01558">
    <property type="entry name" value="D-AAT_like"/>
    <property type="match status" value="1"/>
</dbReference>
<dbReference type="Gene3D" id="3.20.10.10">
    <property type="entry name" value="D-amino Acid Aminotransferase, subunit A, domain 2"/>
    <property type="match status" value="1"/>
</dbReference>
<keyword evidence="4" id="KW-0032">Aminotransferase</keyword>
<dbReference type="FunFam" id="3.20.10.10:FF:000002">
    <property type="entry name" value="D-alanine aminotransferase"/>
    <property type="match status" value="1"/>
</dbReference>
<dbReference type="PANTHER" id="PTHR42743">
    <property type="entry name" value="AMINO-ACID AMINOTRANSFERASE"/>
    <property type="match status" value="1"/>
</dbReference>
<dbReference type="Gene3D" id="3.30.470.10">
    <property type="match status" value="1"/>
</dbReference>
<name>A0A484HA26_9ZZZZ</name>
<dbReference type="Pfam" id="PF01063">
    <property type="entry name" value="Aminotran_4"/>
    <property type="match status" value="1"/>
</dbReference>
<keyword evidence="4" id="KW-0808">Transferase</keyword>
<gene>
    <name evidence="4" type="ORF">RIEGSTA812A_PEG_115</name>
</gene>
<dbReference type="InterPro" id="IPR001544">
    <property type="entry name" value="Aminotrans_IV"/>
</dbReference>
<dbReference type="GO" id="GO:0008652">
    <property type="term" value="P:amino acid biosynthetic process"/>
    <property type="evidence" value="ECO:0007669"/>
    <property type="project" value="UniProtKB-ARBA"/>
</dbReference>
<evidence type="ECO:0000256" key="1">
    <source>
        <dbReference type="ARBA" id="ARBA00001933"/>
    </source>
</evidence>
<protein>
    <submittedName>
        <fullName evidence="4">D-alanine aminotransferase</fullName>
        <ecNumber evidence="4">2.6.1.21</ecNumber>
    </submittedName>
</protein>
<comment type="cofactor">
    <cofactor evidence="1">
        <name>pyridoxal 5'-phosphate</name>
        <dbReference type="ChEBI" id="CHEBI:597326"/>
    </cofactor>
</comment>
<evidence type="ECO:0000256" key="3">
    <source>
        <dbReference type="ARBA" id="ARBA00022898"/>
    </source>
</evidence>
<dbReference type="GO" id="GO:0047810">
    <property type="term" value="F:D-alanine-2-oxoglutarate aminotransferase activity"/>
    <property type="evidence" value="ECO:0007669"/>
    <property type="project" value="UniProtKB-EC"/>
</dbReference>
<dbReference type="PANTHER" id="PTHR42743:SF10">
    <property type="entry name" value="D-ALANINE AMINOTRANSFERASE"/>
    <property type="match status" value="1"/>
</dbReference>
<evidence type="ECO:0000256" key="2">
    <source>
        <dbReference type="ARBA" id="ARBA00009320"/>
    </source>
</evidence>
<dbReference type="InterPro" id="IPR043132">
    <property type="entry name" value="BCAT-like_C"/>
</dbReference>
<accession>A0A484HA26</accession>
<organism evidence="4">
    <name type="scientific">invertebrate metagenome</name>
    <dbReference type="NCBI Taxonomy" id="1711999"/>
    <lineage>
        <taxon>unclassified sequences</taxon>
        <taxon>metagenomes</taxon>
        <taxon>organismal metagenomes</taxon>
    </lineage>
</organism>
<reference evidence="4" key="1">
    <citation type="submission" date="2018-10" db="EMBL/GenBank/DDBJ databases">
        <authorList>
            <person name="Gruber-Vodicka H."/>
            <person name="Jaeckle O."/>
        </authorList>
    </citation>
    <scope>NUCLEOTIDE SEQUENCE</scope>
</reference>
<dbReference type="EMBL" id="LR026963">
    <property type="protein sequence ID" value="VBB68642.1"/>
    <property type="molecule type" value="Genomic_DNA"/>
</dbReference>
<dbReference type="SUPFAM" id="SSF56752">
    <property type="entry name" value="D-aminoacid aminotransferase-like PLP-dependent enzymes"/>
    <property type="match status" value="1"/>
</dbReference>
<dbReference type="InterPro" id="IPR043131">
    <property type="entry name" value="BCAT-like_N"/>
</dbReference>